<name>A0A914BV31_9BILA</name>
<evidence type="ECO:0000313" key="2">
    <source>
        <dbReference type="Proteomes" id="UP000887540"/>
    </source>
</evidence>
<dbReference type="AlphaFoldDB" id="A0A914BV31"/>
<accession>A0A914BV31</accession>
<reference evidence="3" key="1">
    <citation type="submission" date="2022-11" db="UniProtKB">
        <authorList>
            <consortium name="WormBaseParasite"/>
        </authorList>
    </citation>
    <scope>IDENTIFICATION</scope>
</reference>
<keyword evidence="2" id="KW-1185">Reference proteome</keyword>
<proteinExistence type="predicted"/>
<dbReference type="WBParaSite" id="ACRNAN_Path_1069.g4099.t2">
    <property type="protein sequence ID" value="ACRNAN_Path_1069.g4099.t2"/>
    <property type="gene ID" value="ACRNAN_Path_1069.g4099"/>
</dbReference>
<organism evidence="2 3">
    <name type="scientific">Acrobeloides nanus</name>
    <dbReference type="NCBI Taxonomy" id="290746"/>
    <lineage>
        <taxon>Eukaryota</taxon>
        <taxon>Metazoa</taxon>
        <taxon>Ecdysozoa</taxon>
        <taxon>Nematoda</taxon>
        <taxon>Chromadorea</taxon>
        <taxon>Rhabditida</taxon>
        <taxon>Tylenchina</taxon>
        <taxon>Cephalobomorpha</taxon>
        <taxon>Cephaloboidea</taxon>
        <taxon>Cephalobidae</taxon>
        <taxon>Acrobeloides</taxon>
    </lineage>
</organism>
<keyword evidence="1" id="KW-0175">Coiled coil</keyword>
<evidence type="ECO:0000256" key="1">
    <source>
        <dbReference type="SAM" id="Coils"/>
    </source>
</evidence>
<feature type="coiled-coil region" evidence="1">
    <location>
        <begin position="79"/>
        <end position="106"/>
    </location>
</feature>
<sequence>MEQAVNTRTSLQIDIIFHVESGLPQRTRRCMARGNENVRKDNQLCNIFKKITRSFGLPKKLLYEQQTRNESDVKPRQLIKELQLLNKQLNEQKQQINDIRQAIKNIPSATMKLISDAQSD</sequence>
<evidence type="ECO:0000313" key="3">
    <source>
        <dbReference type="WBParaSite" id="ACRNAN_Path_1069.g4099.t2"/>
    </source>
</evidence>
<dbReference type="Proteomes" id="UP000887540">
    <property type="component" value="Unplaced"/>
</dbReference>
<protein>
    <submittedName>
        <fullName evidence="3">Uncharacterized protein</fullName>
    </submittedName>
</protein>